<name>A0A853EWJ7_9MICO</name>
<proteinExistence type="inferred from homology"/>
<dbReference type="RefSeq" id="WP_179914208.1">
    <property type="nucleotide sequence ID" value="NZ_JACBYE010000050.1"/>
</dbReference>
<dbReference type="GO" id="GO:0043190">
    <property type="term" value="C:ATP-binding cassette (ABC) transporter complex"/>
    <property type="evidence" value="ECO:0007669"/>
    <property type="project" value="TreeGrafter"/>
</dbReference>
<gene>
    <name evidence="6" type="ORF">HZZ10_15725</name>
</gene>
<dbReference type="Pfam" id="PF00005">
    <property type="entry name" value="ABC_tran"/>
    <property type="match status" value="2"/>
</dbReference>
<comment type="caution">
    <text evidence="6">The sequence shown here is derived from an EMBL/GenBank/DDBJ whole genome shotgun (WGS) entry which is preliminary data.</text>
</comment>
<dbReference type="InterPro" id="IPR027417">
    <property type="entry name" value="P-loop_NTPase"/>
</dbReference>
<evidence type="ECO:0000313" key="7">
    <source>
        <dbReference type="Proteomes" id="UP000561011"/>
    </source>
</evidence>
<evidence type="ECO:0000313" key="6">
    <source>
        <dbReference type="EMBL" id="NYS94965.1"/>
    </source>
</evidence>
<dbReference type="InterPro" id="IPR003439">
    <property type="entry name" value="ABC_transporter-like_ATP-bd"/>
</dbReference>
<accession>A0A853EWJ7</accession>
<dbReference type="GO" id="GO:0042626">
    <property type="term" value="F:ATPase-coupled transmembrane transporter activity"/>
    <property type="evidence" value="ECO:0007669"/>
    <property type="project" value="TreeGrafter"/>
</dbReference>
<dbReference type="PANTHER" id="PTHR43553:SF24">
    <property type="entry name" value="ENERGY-COUPLING FACTOR TRANSPORTER ATP-BINDING PROTEIN ECFA1"/>
    <property type="match status" value="1"/>
</dbReference>
<evidence type="ECO:0000256" key="2">
    <source>
        <dbReference type="ARBA" id="ARBA00022448"/>
    </source>
</evidence>
<reference evidence="6 7" key="1">
    <citation type="submission" date="2020-07" db="EMBL/GenBank/DDBJ databases">
        <title>MOT database genomes.</title>
        <authorList>
            <person name="Joseph S."/>
            <person name="Aduse-Opoku J."/>
            <person name="Hashim A."/>
            <person name="Wade W."/>
            <person name="Curtis M."/>
        </authorList>
    </citation>
    <scope>NUCLEOTIDE SEQUENCE [LARGE SCALE GENOMIC DNA]</scope>
    <source>
        <strain evidence="6 7">DSM 100099</strain>
    </source>
</reference>
<dbReference type="PROSITE" id="PS00211">
    <property type="entry name" value="ABC_TRANSPORTER_1"/>
    <property type="match status" value="1"/>
</dbReference>
<keyword evidence="2" id="KW-0813">Transport</keyword>
<dbReference type="SMART" id="SM00382">
    <property type="entry name" value="AAA"/>
    <property type="match status" value="2"/>
</dbReference>
<keyword evidence="4 6" id="KW-0067">ATP-binding</keyword>
<comment type="similarity">
    <text evidence="1">Belongs to the ABC transporter superfamily.</text>
</comment>
<dbReference type="InterPro" id="IPR003593">
    <property type="entry name" value="AAA+_ATPase"/>
</dbReference>
<protein>
    <submittedName>
        <fullName evidence="6">ATP-binding cassette domain-containing protein</fullName>
    </submittedName>
</protein>
<evidence type="ECO:0000259" key="5">
    <source>
        <dbReference type="PROSITE" id="PS50893"/>
    </source>
</evidence>
<dbReference type="GO" id="GO:0016887">
    <property type="term" value="F:ATP hydrolysis activity"/>
    <property type="evidence" value="ECO:0007669"/>
    <property type="project" value="InterPro"/>
</dbReference>
<dbReference type="InterPro" id="IPR050095">
    <property type="entry name" value="ECF_ABC_transporter_ATP-bd"/>
</dbReference>
<dbReference type="InterPro" id="IPR015856">
    <property type="entry name" value="ABC_transpr_CbiO/EcfA_su"/>
</dbReference>
<evidence type="ECO:0000256" key="1">
    <source>
        <dbReference type="ARBA" id="ARBA00005417"/>
    </source>
</evidence>
<evidence type="ECO:0000256" key="3">
    <source>
        <dbReference type="ARBA" id="ARBA00022741"/>
    </source>
</evidence>
<dbReference type="Proteomes" id="UP000561011">
    <property type="component" value="Unassembled WGS sequence"/>
</dbReference>
<dbReference type="EMBL" id="JACBYE010000050">
    <property type="protein sequence ID" value="NYS94965.1"/>
    <property type="molecule type" value="Genomic_DNA"/>
</dbReference>
<dbReference type="SUPFAM" id="SSF52540">
    <property type="entry name" value="P-loop containing nucleoside triphosphate hydrolases"/>
    <property type="match status" value="2"/>
</dbReference>
<dbReference type="CDD" id="cd03225">
    <property type="entry name" value="ABC_cobalt_CbiO_domain1"/>
    <property type="match status" value="2"/>
</dbReference>
<feature type="domain" description="ABC transporter" evidence="5">
    <location>
        <begin position="18"/>
        <end position="268"/>
    </location>
</feature>
<keyword evidence="3" id="KW-0547">Nucleotide-binding</keyword>
<evidence type="ECO:0000256" key="4">
    <source>
        <dbReference type="ARBA" id="ARBA00022840"/>
    </source>
</evidence>
<sequence>MITGSDLAVTTGSGLAVITLSGVTVTYPRRDRPSLRGVDLHVAAGERVVVLGPSGAGKSTLLHLVAGLVPHSTPAEVEGTLVLGGGGQPLDLSSPVHERSALLGVVGQDPSASVCLPQVDAELALVLENRAVPPAQIGPRVGVALEQVGVGDLAQRQTARLSGGQTQRVALAAAVIGRPGLLLLDEPTSMLDASGVRAVRAAVEEVARDASLTVLLVEHRLDDYAGEAGLDGLPGRAVVLDADGTVVADGPTPQVLREHAAALHALGCWLPLEAELTALSGKVGDLASGAHDELLAGLVPCDEVLPASPETGAPRVLLRAHGLAVGHGRQTVLDGVDLDVRAGQVVAVLGENGTGKSTLLHALAGLARPLAGRVTGERPGMVFQNPEHQLVAHTVAEEIAHGLADPEPTVARMLREHRLEHCADRNPHQLSGGEKRRLSLAAMLAHGRDVLLADEPTFGLDRRDTVVVADALRSVADGGGAVVFSTHDLRLAAEVADEVVVVGRGRVLASGSTHDVLSDAAALTGAGLELPAIVRWFVERCSSTAALRSALRALGRHPVAGSAAHDPEPATTAGVRA</sequence>
<dbReference type="InterPro" id="IPR017871">
    <property type="entry name" value="ABC_transporter-like_CS"/>
</dbReference>
<dbReference type="PROSITE" id="PS50893">
    <property type="entry name" value="ABC_TRANSPORTER_2"/>
    <property type="match status" value="2"/>
</dbReference>
<organism evidence="6 7">
    <name type="scientific">Sanguibacter inulinus</name>
    <dbReference type="NCBI Taxonomy" id="60922"/>
    <lineage>
        <taxon>Bacteria</taxon>
        <taxon>Bacillati</taxon>
        <taxon>Actinomycetota</taxon>
        <taxon>Actinomycetes</taxon>
        <taxon>Micrococcales</taxon>
        <taxon>Sanguibacteraceae</taxon>
        <taxon>Sanguibacter</taxon>
    </lineage>
</organism>
<dbReference type="AlphaFoldDB" id="A0A853EWJ7"/>
<dbReference type="GO" id="GO:0005524">
    <property type="term" value="F:ATP binding"/>
    <property type="evidence" value="ECO:0007669"/>
    <property type="project" value="UniProtKB-KW"/>
</dbReference>
<dbReference type="PANTHER" id="PTHR43553">
    <property type="entry name" value="HEAVY METAL TRANSPORTER"/>
    <property type="match status" value="1"/>
</dbReference>
<keyword evidence="7" id="KW-1185">Reference proteome</keyword>
<feature type="domain" description="ABC transporter" evidence="5">
    <location>
        <begin position="318"/>
        <end position="529"/>
    </location>
</feature>
<dbReference type="Gene3D" id="3.40.50.300">
    <property type="entry name" value="P-loop containing nucleotide triphosphate hydrolases"/>
    <property type="match status" value="2"/>
</dbReference>